<dbReference type="InterPro" id="IPR042089">
    <property type="entry name" value="Peptidase_M13_dom_2"/>
</dbReference>
<feature type="domain" description="Peptidase M13 N-terminal" evidence="9">
    <location>
        <begin position="95"/>
        <end position="501"/>
    </location>
</feature>
<keyword evidence="10" id="KW-1185">Reference proteome</keyword>
<keyword evidence="7" id="KW-0472">Membrane</keyword>
<evidence type="ECO:0000313" key="10">
    <source>
        <dbReference type="Proteomes" id="UP000515163"/>
    </source>
</evidence>
<evidence type="ECO:0000256" key="1">
    <source>
        <dbReference type="ARBA" id="ARBA00001947"/>
    </source>
</evidence>
<dbReference type="GeneID" id="116290885"/>
<dbReference type="InterPro" id="IPR024079">
    <property type="entry name" value="MetalloPept_cat_dom_sf"/>
</dbReference>
<feature type="transmembrane region" description="Helical" evidence="7">
    <location>
        <begin position="35"/>
        <end position="56"/>
    </location>
</feature>
<evidence type="ECO:0000313" key="11">
    <source>
        <dbReference type="RefSeq" id="XP_031553864.1"/>
    </source>
</evidence>
<evidence type="ECO:0000256" key="5">
    <source>
        <dbReference type="ARBA" id="ARBA00022833"/>
    </source>
</evidence>
<dbReference type="Proteomes" id="UP000515163">
    <property type="component" value="Unplaced"/>
</dbReference>
<keyword evidence="3" id="KW-0479">Metal-binding</keyword>
<name>A0A6P8HBR9_ACTTE</name>
<keyword evidence="5" id="KW-0862">Zinc</keyword>
<dbReference type="InterPro" id="IPR000718">
    <property type="entry name" value="Peptidase_M13"/>
</dbReference>
<proteinExistence type="predicted"/>
<dbReference type="InterPro" id="IPR008753">
    <property type="entry name" value="Peptidase_M13_N"/>
</dbReference>
<reference evidence="11" key="1">
    <citation type="submission" date="2025-08" db="UniProtKB">
        <authorList>
            <consortium name="RefSeq"/>
        </authorList>
    </citation>
    <scope>IDENTIFICATION</scope>
</reference>
<dbReference type="Pfam" id="PF01431">
    <property type="entry name" value="Peptidase_M13"/>
    <property type="match status" value="1"/>
</dbReference>
<dbReference type="KEGG" id="aten:116290885"/>
<dbReference type="Gene3D" id="1.10.1380.10">
    <property type="entry name" value="Neutral endopeptidase , domain2"/>
    <property type="match status" value="1"/>
</dbReference>
<evidence type="ECO:0000256" key="2">
    <source>
        <dbReference type="ARBA" id="ARBA00022670"/>
    </source>
</evidence>
<dbReference type="RefSeq" id="XP_031553864.1">
    <property type="nucleotide sequence ID" value="XM_031698004.1"/>
</dbReference>
<dbReference type="PRINTS" id="PR00786">
    <property type="entry name" value="NEPRILYSIN"/>
</dbReference>
<dbReference type="OrthoDB" id="6475849at2759"/>
<dbReference type="GO" id="GO:0016485">
    <property type="term" value="P:protein processing"/>
    <property type="evidence" value="ECO:0007669"/>
    <property type="project" value="TreeGrafter"/>
</dbReference>
<accession>A0A6P8HBR9</accession>
<dbReference type="PANTHER" id="PTHR11733:SF240">
    <property type="entry name" value="GH14155P-RELATED"/>
    <property type="match status" value="1"/>
</dbReference>
<organism evidence="10 11">
    <name type="scientific">Actinia tenebrosa</name>
    <name type="common">Australian red waratah sea anemone</name>
    <dbReference type="NCBI Taxonomy" id="6105"/>
    <lineage>
        <taxon>Eukaryota</taxon>
        <taxon>Metazoa</taxon>
        <taxon>Cnidaria</taxon>
        <taxon>Anthozoa</taxon>
        <taxon>Hexacorallia</taxon>
        <taxon>Actiniaria</taxon>
        <taxon>Actiniidae</taxon>
        <taxon>Actinia</taxon>
    </lineage>
</organism>
<protein>
    <submittedName>
        <fullName evidence="11">Neprilysin-like</fullName>
    </submittedName>
</protein>
<dbReference type="CDD" id="cd08662">
    <property type="entry name" value="M13"/>
    <property type="match status" value="1"/>
</dbReference>
<gene>
    <name evidence="11" type="primary">LOC116290885</name>
</gene>
<keyword evidence="7" id="KW-1133">Transmembrane helix</keyword>
<dbReference type="SUPFAM" id="SSF55486">
    <property type="entry name" value="Metalloproteases ('zincins'), catalytic domain"/>
    <property type="match status" value="1"/>
</dbReference>
<sequence>MGSTLEQPFGGSTDDFYEGDTHVKYKLRHFGKFKILAVVAGVLAVLTIVFIVLFAVSMSRTKEKGTTSGRLICDTKNCLFTAYDMLQQLNQSVDPCEDFYQYACGGWIKSNPLRKGETSRTGFSTVSEKNYAVLKKAVESSWKTYSKNEAVMKTARFYNSCIDADAVEATGDAPLKTLIRELGGWHVNGNVSDEDILLRIAKINQVVPKKPLFNVKVRVNPQRSDTHVVMFEKASVGMSKDYYVKDTANNLKVREAYQQYMKRVAYLISDDKNSTRTDALMMEVYKFEAALSKLEQLNYGSYSAEELMQQAAASGNLENDITISIKQLANASGIKVAEIVGFLTQVFSSQKFTFDEKSRILVYPPKYLLYLYQLYVNQTIKDPKVIDNYAMWTVIHQFILALPSNYSEANNLFRSSLVGNATDHRWKKCLSNMQYAMKMPLGLLFVERAFDKESRATIKEMSNYVRESFLKNLAECTWMDGNTKENARQKALAIKEDIGYPDFIKDPVKLTNEIKDLEVGSQLFQNVRNTMKFMVQTNFAKLTKPVDKDEWLLGPSQTNGYYAPNQNRIVFLAGILQPPFYNPLYPKYLNYGGIGMVIGHEITHGFDGTGRLFDKDGNYKTWWSDESNQNFLQRASCLVKQYDKFSLFGVKLNGSNTLNENIADNGGIKIAYSGYKSWVKAHGMEGVLPGLGLTADQLFFVGFARPWCSIYTKKPALTQIEQDSHSNSKFRVIGTLQNYPKFAEAFKCKPNSYMNPEQKCSVW</sequence>
<dbReference type="InterPro" id="IPR018497">
    <property type="entry name" value="Peptidase_M13_C"/>
</dbReference>
<dbReference type="PROSITE" id="PS51885">
    <property type="entry name" value="NEPRILYSIN"/>
    <property type="match status" value="1"/>
</dbReference>
<dbReference type="Pfam" id="PF05649">
    <property type="entry name" value="Peptidase_M13_N"/>
    <property type="match status" value="1"/>
</dbReference>
<dbReference type="InParanoid" id="A0A6P8HBR9"/>
<keyword evidence="7" id="KW-0812">Transmembrane</keyword>
<dbReference type="Gene3D" id="3.40.390.10">
    <property type="entry name" value="Collagenase (Catalytic Domain)"/>
    <property type="match status" value="1"/>
</dbReference>
<dbReference type="GO" id="GO:0046872">
    <property type="term" value="F:metal ion binding"/>
    <property type="evidence" value="ECO:0007669"/>
    <property type="project" value="UniProtKB-KW"/>
</dbReference>
<dbReference type="PANTHER" id="PTHR11733">
    <property type="entry name" value="ZINC METALLOPROTEASE FAMILY M13 NEPRILYSIN-RELATED"/>
    <property type="match status" value="1"/>
</dbReference>
<keyword evidence="6" id="KW-0482">Metalloprotease</keyword>
<evidence type="ECO:0000259" key="9">
    <source>
        <dbReference type="Pfam" id="PF05649"/>
    </source>
</evidence>
<dbReference type="GO" id="GO:0005886">
    <property type="term" value="C:plasma membrane"/>
    <property type="evidence" value="ECO:0007669"/>
    <property type="project" value="TreeGrafter"/>
</dbReference>
<evidence type="ECO:0000259" key="8">
    <source>
        <dbReference type="Pfam" id="PF01431"/>
    </source>
</evidence>
<feature type="domain" description="Peptidase M13 C-terminal" evidence="8">
    <location>
        <begin position="559"/>
        <end position="762"/>
    </location>
</feature>
<evidence type="ECO:0000256" key="3">
    <source>
        <dbReference type="ARBA" id="ARBA00022723"/>
    </source>
</evidence>
<dbReference type="GO" id="GO:0004222">
    <property type="term" value="F:metalloendopeptidase activity"/>
    <property type="evidence" value="ECO:0007669"/>
    <property type="project" value="InterPro"/>
</dbReference>
<keyword evidence="4" id="KW-0378">Hydrolase</keyword>
<evidence type="ECO:0000256" key="4">
    <source>
        <dbReference type="ARBA" id="ARBA00022801"/>
    </source>
</evidence>
<comment type="cofactor">
    <cofactor evidence="1">
        <name>Zn(2+)</name>
        <dbReference type="ChEBI" id="CHEBI:29105"/>
    </cofactor>
</comment>
<evidence type="ECO:0000256" key="6">
    <source>
        <dbReference type="ARBA" id="ARBA00023049"/>
    </source>
</evidence>
<keyword evidence="2" id="KW-0645">Protease</keyword>
<evidence type="ECO:0000256" key="7">
    <source>
        <dbReference type="SAM" id="Phobius"/>
    </source>
</evidence>
<dbReference type="AlphaFoldDB" id="A0A6P8HBR9"/>